<protein>
    <recommendedName>
        <fullName evidence="11">Homeobox domain-containing protein</fullName>
    </recommendedName>
</protein>
<proteinExistence type="predicted"/>
<dbReference type="PRINTS" id="PR00024">
    <property type="entry name" value="HOMEOBOX"/>
</dbReference>
<keyword evidence="4 9" id="KW-0238">DNA-binding</keyword>
<feature type="DNA-binding region" description="Homeobox" evidence="9">
    <location>
        <begin position="206"/>
        <end position="265"/>
    </location>
</feature>
<dbReference type="InterPro" id="IPR020479">
    <property type="entry name" value="HD_metazoa"/>
</dbReference>
<evidence type="ECO:0000256" key="3">
    <source>
        <dbReference type="ARBA" id="ARBA00023015"/>
    </source>
</evidence>
<dbReference type="SUPFAM" id="SSF46689">
    <property type="entry name" value="Homeodomain-like"/>
    <property type="match status" value="1"/>
</dbReference>
<dbReference type="PRINTS" id="PR00031">
    <property type="entry name" value="HTHREPRESSR"/>
</dbReference>
<keyword evidence="7" id="KW-0804">Transcription</keyword>
<dbReference type="GO" id="GO:0005634">
    <property type="term" value="C:nucleus"/>
    <property type="evidence" value="ECO:0007669"/>
    <property type="project" value="UniProtKB-SubCell"/>
</dbReference>
<dbReference type="InterPro" id="IPR001356">
    <property type="entry name" value="HD"/>
</dbReference>
<dbReference type="PANTHER" id="PTHR24328:SF7">
    <property type="entry name" value="BUTTONLESS"/>
    <property type="match status" value="1"/>
</dbReference>
<gene>
    <name evidence="12" type="ORF">PVAND_000508</name>
</gene>
<dbReference type="OrthoDB" id="6159439at2759"/>
<keyword evidence="8 9" id="KW-0539">Nucleus</keyword>
<comment type="subcellular location">
    <subcellularLocation>
        <location evidence="1 9 10">Nucleus</location>
    </subcellularLocation>
</comment>
<sequence length="275" mass="32770">MYTPNVNKSSETYFEHCVPSMFSNKMTNQSIQSNYFSDHQSEFSQQTPLNIYNNYNPNFHHHHYYYPNYDYAYQNSSLEQNWVRKYDCENQKEYFIANTPPTPSDYCDFEVPQQQFDSNKSTVRCDVEKFYCDTYKSAKNQINNNFIEPCENFGGYWNGDKNSKKCMKIEEKLVKSENSKKDKNIKRMKHTDFDDQISSPSSLISNRKERTAFTKEQVKNLEFEFSNSNYLTRLRRYEIAVALGLSERQVKVWFQNRRMKHKRSVKGVDASSETE</sequence>
<dbReference type="EMBL" id="JADBJN010000003">
    <property type="protein sequence ID" value="KAG5670231.1"/>
    <property type="molecule type" value="Genomic_DNA"/>
</dbReference>
<evidence type="ECO:0000259" key="11">
    <source>
        <dbReference type="PROSITE" id="PS50071"/>
    </source>
</evidence>
<reference evidence="12" key="1">
    <citation type="submission" date="2021-03" db="EMBL/GenBank/DDBJ databases">
        <title>Chromosome level genome of the anhydrobiotic midge Polypedilum vanderplanki.</title>
        <authorList>
            <person name="Yoshida Y."/>
            <person name="Kikawada T."/>
            <person name="Gusev O."/>
        </authorList>
    </citation>
    <scope>NUCLEOTIDE SEQUENCE</scope>
    <source>
        <strain evidence="12">NIAS01</strain>
        <tissue evidence="12">Whole body or cell culture</tissue>
    </source>
</reference>
<dbReference type="InterPro" id="IPR009057">
    <property type="entry name" value="Homeodomain-like_sf"/>
</dbReference>
<dbReference type="InterPro" id="IPR000047">
    <property type="entry name" value="HTH_motif"/>
</dbReference>
<dbReference type="GO" id="GO:0000978">
    <property type="term" value="F:RNA polymerase II cis-regulatory region sequence-specific DNA binding"/>
    <property type="evidence" value="ECO:0007669"/>
    <property type="project" value="TreeGrafter"/>
</dbReference>
<dbReference type="CDD" id="cd00086">
    <property type="entry name" value="homeodomain"/>
    <property type="match status" value="1"/>
</dbReference>
<dbReference type="InterPro" id="IPR017970">
    <property type="entry name" value="Homeobox_CS"/>
</dbReference>
<dbReference type="GO" id="GO:0000981">
    <property type="term" value="F:DNA-binding transcription factor activity, RNA polymerase II-specific"/>
    <property type="evidence" value="ECO:0007669"/>
    <property type="project" value="InterPro"/>
</dbReference>
<dbReference type="AlphaFoldDB" id="A0A9J6BKT7"/>
<dbReference type="InterPro" id="IPR042634">
    <property type="entry name" value="MOX-1/MOX-2"/>
</dbReference>
<evidence type="ECO:0000256" key="9">
    <source>
        <dbReference type="PROSITE-ProRule" id="PRU00108"/>
    </source>
</evidence>
<evidence type="ECO:0000256" key="1">
    <source>
        <dbReference type="ARBA" id="ARBA00004123"/>
    </source>
</evidence>
<organism evidence="12 13">
    <name type="scientific">Polypedilum vanderplanki</name>
    <name type="common">Sleeping chironomid midge</name>
    <dbReference type="NCBI Taxonomy" id="319348"/>
    <lineage>
        <taxon>Eukaryota</taxon>
        <taxon>Metazoa</taxon>
        <taxon>Ecdysozoa</taxon>
        <taxon>Arthropoda</taxon>
        <taxon>Hexapoda</taxon>
        <taxon>Insecta</taxon>
        <taxon>Pterygota</taxon>
        <taxon>Neoptera</taxon>
        <taxon>Endopterygota</taxon>
        <taxon>Diptera</taxon>
        <taxon>Nematocera</taxon>
        <taxon>Chironomoidea</taxon>
        <taxon>Chironomidae</taxon>
        <taxon>Chironominae</taxon>
        <taxon>Polypedilum</taxon>
        <taxon>Polypedilum</taxon>
    </lineage>
</organism>
<dbReference type="GO" id="GO:0045944">
    <property type="term" value="P:positive regulation of transcription by RNA polymerase II"/>
    <property type="evidence" value="ECO:0007669"/>
    <property type="project" value="InterPro"/>
</dbReference>
<keyword evidence="2" id="KW-0217">Developmental protein</keyword>
<evidence type="ECO:0000256" key="5">
    <source>
        <dbReference type="ARBA" id="ARBA00023155"/>
    </source>
</evidence>
<name>A0A9J6BKT7_POLVA</name>
<accession>A0A9J6BKT7</accession>
<feature type="domain" description="Homeobox" evidence="11">
    <location>
        <begin position="204"/>
        <end position="264"/>
    </location>
</feature>
<evidence type="ECO:0000256" key="8">
    <source>
        <dbReference type="ARBA" id="ARBA00023242"/>
    </source>
</evidence>
<evidence type="ECO:0000256" key="6">
    <source>
        <dbReference type="ARBA" id="ARBA00023159"/>
    </source>
</evidence>
<dbReference type="PANTHER" id="PTHR24328">
    <property type="entry name" value="HOMEOBOX PROTEIN MOX"/>
    <property type="match status" value="1"/>
</dbReference>
<comment type="caution">
    <text evidence="12">The sequence shown here is derived from an EMBL/GenBank/DDBJ whole genome shotgun (WGS) entry which is preliminary data.</text>
</comment>
<dbReference type="SMART" id="SM00389">
    <property type="entry name" value="HOX"/>
    <property type="match status" value="1"/>
</dbReference>
<evidence type="ECO:0000256" key="4">
    <source>
        <dbReference type="ARBA" id="ARBA00023125"/>
    </source>
</evidence>
<keyword evidence="13" id="KW-1185">Reference proteome</keyword>
<evidence type="ECO:0000256" key="10">
    <source>
        <dbReference type="RuleBase" id="RU000682"/>
    </source>
</evidence>
<keyword evidence="3" id="KW-0805">Transcription regulation</keyword>
<evidence type="ECO:0000256" key="7">
    <source>
        <dbReference type="ARBA" id="ARBA00023163"/>
    </source>
</evidence>
<dbReference type="PROSITE" id="PS00027">
    <property type="entry name" value="HOMEOBOX_1"/>
    <property type="match status" value="1"/>
</dbReference>
<keyword evidence="6" id="KW-0010">Activator</keyword>
<evidence type="ECO:0000313" key="12">
    <source>
        <dbReference type="EMBL" id="KAG5670231.1"/>
    </source>
</evidence>
<evidence type="ECO:0000313" key="13">
    <source>
        <dbReference type="Proteomes" id="UP001107558"/>
    </source>
</evidence>
<dbReference type="Proteomes" id="UP001107558">
    <property type="component" value="Chromosome 3"/>
</dbReference>
<evidence type="ECO:0000256" key="2">
    <source>
        <dbReference type="ARBA" id="ARBA00022473"/>
    </source>
</evidence>
<dbReference type="Gene3D" id="1.10.10.60">
    <property type="entry name" value="Homeodomain-like"/>
    <property type="match status" value="1"/>
</dbReference>
<keyword evidence="5 9" id="KW-0371">Homeobox</keyword>
<dbReference type="PROSITE" id="PS50071">
    <property type="entry name" value="HOMEOBOX_2"/>
    <property type="match status" value="1"/>
</dbReference>
<dbReference type="Pfam" id="PF00046">
    <property type="entry name" value="Homeodomain"/>
    <property type="match status" value="1"/>
</dbReference>